<accession>A0A8K0KD66</accession>
<feature type="repeat" description="RCC1" evidence="3">
    <location>
        <begin position="321"/>
        <end position="372"/>
    </location>
</feature>
<keyword evidence="1" id="KW-0344">Guanine-nucleotide releasing factor</keyword>
<dbReference type="GO" id="GO:0005737">
    <property type="term" value="C:cytoplasm"/>
    <property type="evidence" value="ECO:0007669"/>
    <property type="project" value="TreeGrafter"/>
</dbReference>
<dbReference type="AlphaFoldDB" id="A0A8K0KD66"/>
<feature type="repeat" description="RCC1" evidence="3">
    <location>
        <begin position="269"/>
        <end position="320"/>
    </location>
</feature>
<reference evidence="5" key="2">
    <citation type="submission" date="2017-10" db="EMBL/GenBank/DDBJ databases">
        <title>Ladona fulva Genome sequencing and assembly.</title>
        <authorList>
            <person name="Murali S."/>
            <person name="Richards S."/>
            <person name="Bandaranaike D."/>
            <person name="Bellair M."/>
            <person name="Blankenburg K."/>
            <person name="Chao H."/>
            <person name="Dinh H."/>
            <person name="Doddapaneni H."/>
            <person name="Dugan-Rocha S."/>
            <person name="Elkadiri S."/>
            <person name="Gnanaolivu R."/>
            <person name="Hernandez B."/>
            <person name="Skinner E."/>
            <person name="Javaid M."/>
            <person name="Lee S."/>
            <person name="Li M."/>
            <person name="Ming W."/>
            <person name="Munidasa M."/>
            <person name="Muniz J."/>
            <person name="Nguyen L."/>
            <person name="Hughes D."/>
            <person name="Osuji N."/>
            <person name="Pu L.-L."/>
            <person name="Puazo M."/>
            <person name="Qu C."/>
            <person name="Quiroz J."/>
            <person name="Raj R."/>
            <person name="Weissenberger G."/>
            <person name="Xin Y."/>
            <person name="Zou X."/>
            <person name="Han Y."/>
            <person name="Worley K."/>
            <person name="Muzny D."/>
            <person name="Gibbs R."/>
        </authorList>
    </citation>
    <scope>NUCLEOTIDE SEQUENCE</scope>
    <source>
        <strain evidence="5">Sampled in the wild</strain>
    </source>
</reference>
<keyword evidence="2" id="KW-0677">Repeat</keyword>
<name>A0A8K0KD66_LADFU</name>
<feature type="repeat" description="RCC1" evidence="3">
    <location>
        <begin position="181"/>
        <end position="235"/>
    </location>
</feature>
<dbReference type="InterPro" id="IPR058923">
    <property type="entry name" value="RCC1-like_dom"/>
</dbReference>
<evidence type="ECO:0000256" key="2">
    <source>
        <dbReference type="ARBA" id="ARBA00022737"/>
    </source>
</evidence>
<dbReference type="OrthoDB" id="10256179at2759"/>
<evidence type="ECO:0000313" key="6">
    <source>
        <dbReference type="Proteomes" id="UP000792457"/>
    </source>
</evidence>
<reference evidence="5" key="1">
    <citation type="submission" date="2013-04" db="EMBL/GenBank/DDBJ databases">
        <authorList>
            <person name="Qu J."/>
            <person name="Murali S.C."/>
            <person name="Bandaranaike D."/>
            <person name="Bellair M."/>
            <person name="Blankenburg K."/>
            <person name="Chao H."/>
            <person name="Dinh H."/>
            <person name="Doddapaneni H."/>
            <person name="Downs B."/>
            <person name="Dugan-Rocha S."/>
            <person name="Elkadiri S."/>
            <person name="Gnanaolivu R.D."/>
            <person name="Hernandez B."/>
            <person name="Javaid M."/>
            <person name="Jayaseelan J.C."/>
            <person name="Lee S."/>
            <person name="Li M."/>
            <person name="Ming W."/>
            <person name="Munidasa M."/>
            <person name="Muniz J."/>
            <person name="Nguyen L."/>
            <person name="Ongeri F."/>
            <person name="Osuji N."/>
            <person name="Pu L.-L."/>
            <person name="Puazo M."/>
            <person name="Qu C."/>
            <person name="Quiroz J."/>
            <person name="Raj R."/>
            <person name="Weissenberger G."/>
            <person name="Xin Y."/>
            <person name="Zou X."/>
            <person name="Han Y."/>
            <person name="Richards S."/>
            <person name="Worley K."/>
            <person name="Muzny D."/>
            <person name="Gibbs R."/>
        </authorList>
    </citation>
    <scope>NUCLEOTIDE SEQUENCE</scope>
    <source>
        <strain evidence="5">Sampled in the wild</strain>
    </source>
</reference>
<sequence length="375" mass="40487">MKTKFWPSPNTSNEMSTRLLAWGANNHGQLGLGLKSDQCLLPMEVLSEGTELDMRDVISIAGGGRHTLIMDARGLLFSCGCNVMGQLGRPTDEENAKDSQLGTVCLDEEDRAINIACGWDSSYCIAWGNKLLVWGSNTYGQLGIPKKEYSSVAKPMKVPNLNYVIAVSAGVRHVLVLTKDGNVLACGSGNKGQLGILDDSGKPVKLLEEFREVRGLSNIDQVACGQNFSVALDSKGQIWVWGDNHYGQLCLDPSTDPTVPTPKCLPSSSSVVVWGRNNYGQLGCHESMRPESWKPQLIDQLEDVCRMAVGAEHNLAMTEAGKVFSWGWNEHGNCGVGNDKNVLSPTQVKIAPTRKVVLIGAGSGHSFALVEDVNS</sequence>
<gene>
    <name evidence="5" type="ORF">J437_LFUL011395</name>
</gene>
<feature type="repeat" description="RCC1" evidence="3">
    <location>
        <begin position="17"/>
        <end position="73"/>
    </location>
</feature>
<evidence type="ECO:0000256" key="3">
    <source>
        <dbReference type="PROSITE-ProRule" id="PRU00235"/>
    </source>
</evidence>
<organism evidence="5 6">
    <name type="scientific">Ladona fulva</name>
    <name type="common">Scarce chaser dragonfly</name>
    <name type="synonym">Libellula fulva</name>
    <dbReference type="NCBI Taxonomy" id="123851"/>
    <lineage>
        <taxon>Eukaryota</taxon>
        <taxon>Metazoa</taxon>
        <taxon>Ecdysozoa</taxon>
        <taxon>Arthropoda</taxon>
        <taxon>Hexapoda</taxon>
        <taxon>Insecta</taxon>
        <taxon>Pterygota</taxon>
        <taxon>Palaeoptera</taxon>
        <taxon>Odonata</taxon>
        <taxon>Epiprocta</taxon>
        <taxon>Anisoptera</taxon>
        <taxon>Libelluloidea</taxon>
        <taxon>Libellulidae</taxon>
        <taxon>Ladona</taxon>
    </lineage>
</organism>
<keyword evidence="6" id="KW-1185">Reference proteome</keyword>
<dbReference type="SUPFAM" id="SSF50985">
    <property type="entry name" value="RCC1/BLIP-II"/>
    <property type="match status" value="1"/>
</dbReference>
<dbReference type="Proteomes" id="UP000792457">
    <property type="component" value="Unassembled WGS sequence"/>
</dbReference>
<dbReference type="Gene3D" id="2.130.10.30">
    <property type="entry name" value="Regulator of chromosome condensation 1/beta-lactamase-inhibitor protein II"/>
    <property type="match status" value="3"/>
</dbReference>
<proteinExistence type="predicted"/>
<evidence type="ECO:0000259" key="4">
    <source>
        <dbReference type="Pfam" id="PF25390"/>
    </source>
</evidence>
<dbReference type="InterPro" id="IPR000408">
    <property type="entry name" value="Reg_chr_condens"/>
</dbReference>
<feature type="repeat" description="RCC1" evidence="3">
    <location>
        <begin position="129"/>
        <end position="180"/>
    </location>
</feature>
<dbReference type="EMBL" id="KZ308583">
    <property type="protein sequence ID" value="KAG8231926.1"/>
    <property type="molecule type" value="Genomic_DNA"/>
</dbReference>
<dbReference type="Pfam" id="PF25390">
    <property type="entry name" value="WD40_RLD"/>
    <property type="match status" value="1"/>
</dbReference>
<dbReference type="InterPro" id="IPR051553">
    <property type="entry name" value="Ran_GTPase-activating"/>
</dbReference>
<dbReference type="GO" id="GO:0005085">
    <property type="term" value="F:guanyl-nucleotide exchange factor activity"/>
    <property type="evidence" value="ECO:0007669"/>
    <property type="project" value="TreeGrafter"/>
</dbReference>
<evidence type="ECO:0000256" key="1">
    <source>
        <dbReference type="ARBA" id="ARBA00022658"/>
    </source>
</evidence>
<protein>
    <recommendedName>
        <fullName evidence="4">RCC1-like domain-containing protein</fullName>
    </recommendedName>
</protein>
<evidence type="ECO:0000313" key="5">
    <source>
        <dbReference type="EMBL" id="KAG8231926.1"/>
    </source>
</evidence>
<dbReference type="PANTHER" id="PTHR45982">
    <property type="entry name" value="REGULATOR OF CHROMOSOME CONDENSATION"/>
    <property type="match status" value="1"/>
</dbReference>
<dbReference type="PANTHER" id="PTHR45982:SF8">
    <property type="entry name" value="E3 UBIQUITIN-PROTEIN LIGASE HERC2-LIKE PROTEIN-RELATED"/>
    <property type="match status" value="1"/>
</dbReference>
<comment type="caution">
    <text evidence="5">The sequence shown here is derived from an EMBL/GenBank/DDBJ whole genome shotgun (WGS) entry which is preliminary data.</text>
</comment>
<dbReference type="PRINTS" id="PR00633">
    <property type="entry name" value="RCCNDNSATION"/>
</dbReference>
<feature type="domain" description="RCC1-like" evidence="4">
    <location>
        <begin position="19"/>
        <end position="368"/>
    </location>
</feature>
<dbReference type="PROSITE" id="PS50012">
    <property type="entry name" value="RCC1_3"/>
    <property type="match status" value="5"/>
</dbReference>
<dbReference type="InterPro" id="IPR009091">
    <property type="entry name" value="RCC1/BLIP-II"/>
</dbReference>